<dbReference type="GO" id="GO:0008168">
    <property type="term" value="F:methyltransferase activity"/>
    <property type="evidence" value="ECO:0007669"/>
    <property type="project" value="UniProtKB-KW"/>
</dbReference>
<sequence>MSLIQNILKSFNLKMPKGIGLSSPSNISENKQKSPTNYQQTPINYQQPSLIQRITGVAKELPSAIGQTIEQRTWLPPLVRKPVASVMDFMTPQSPEEAAKMGMAAIQSPKTGKYTYIDTFGMSGGLRAVGQKAVTKAAPKVFKGFQDLSTIVLNKLTGKVKTSKAFISDTLRHVEKKQGVTAVEKDLINDILKEFPDFEKVPIKEFANRVKTELLPLKSSKNTRESMQGLMPERGSQGGTLYHNRALPDNLRGNIDNYSERIWTSPIQNTAGLTHYRDIMYNDNYFAHTRIEDLSGDIRRIIEIQSDLFQKGALEKSLVNPYREGGKSSILAKYLPEDKAKRLMEIDKDMVKGGLRIAWEKEFIALREEASKIALKDKKTGYSQLQPFKNDWYKRIIREEVREAAKDGKKVLQFPTGETAVKVEGLGVSTQFADVKTGRVLTKELLKVGNEVESPGGNWIITEVLEDGKFKAISKEQINLLKVKWGNIKKVPKDEIVGFTETFDISGKIDITDPIYKFYENNIQKYLKKIYPEMKQITDPQGVKWWQIDIKPEMAKAPIEAFGVLPFIDNLNKQQEEETQPQQPSLIQRAMGVAKEFPSAIKETTKKPGNIDLNNRPQVKNSDGSISTVRSISINEDGEEILIPTVRQGLDRIMTNQEAMDWYHKTGEHLGKFNTVKEADKYAEQLHQEQEKIYKKHDQIQYQPTNIAKETLQRLSGEIKETTAEELLKLPDLGRKILGIMIKPDYKPIKESIVKNYELTKVASDLWDDAKFELKKSDESMPWGIHYQPVNIASDVISKYVPEKIIEKIPEKAWQKFESLPPKGKALIEIYKQKPEVVLHELGHHFLTSGIMAKDKSNKIIASLTNQWDELNKKENKFTIYIDGVIHDNYKGDSIDPRALLQERYAIMFELAGIYGTQEVPQELKLYIKPFINIKGE</sequence>
<keyword evidence="2" id="KW-0808">Transferase</keyword>
<feature type="region of interest" description="Disordered" evidence="1">
    <location>
        <begin position="22"/>
        <end position="41"/>
    </location>
</feature>
<gene>
    <name evidence="2" type="ORF">MM415A01152_0012</name>
</gene>
<accession>A0A6M3K8F8</accession>
<organism evidence="2">
    <name type="scientific">viral metagenome</name>
    <dbReference type="NCBI Taxonomy" id="1070528"/>
    <lineage>
        <taxon>unclassified sequences</taxon>
        <taxon>metagenomes</taxon>
        <taxon>organismal metagenomes</taxon>
    </lineage>
</organism>
<keyword evidence="2" id="KW-0489">Methyltransferase</keyword>
<evidence type="ECO:0000256" key="1">
    <source>
        <dbReference type="SAM" id="MobiDB-lite"/>
    </source>
</evidence>
<dbReference type="AlphaFoldDB" id="A0A6M3K8F8"/>
<evidence type="ECO:0000313" key="2">
    <source>
        <dbReference type="EMBL" id="QJA78048.1"/>
    </source>
</evidence>
<reference evidence="2" key="1">
    <citation type="submission" date="2020-03" db="EMBL/GenBank/DDBJ databases">
        <title>The deep terrestrial virosphere.</title>
        <authorList>
            <person name="Holmfeldt K."/>
            <person name="Nilsson E."/>
            <person name="Simone D."/>
            <person name="Lopez-Fernandez M."/>
            <person name="Wu X."/>
            <person name="de Brujin I."/>
            <person name="Lundin D."/>
            <person name="Andersson A."/>
            <person name="Bertilsson S."/>
            <person name="Dopson M."/>
        </authorList>
    </citation>
    <scope>NUCLEOTIDE SEQUENCE</scope>
    <source>
        <strain evidence="2">MM415A01152</strain>
    </source>
</reference>
<proteinExistence type="predicted"/>
<name>A0A6M3K8F8_9ZZZZ</name>
<dbReference type="GO" id="GO:0032259">
    <property type="term" value="P:methylation"/>
    <property type="evidence" value="ECO:0007669"/>
    <property type="project" value="UniProtKB-KW"/>
</dbReference>
<dbReference type="EMBL" id="MT142317">
    <property type="protein sequence ID" value="QJA78048.1"/>
    <property type="molecule type" value="Genomic_DNA"/>
</dbReference>
<protein>
    <submittedName>
        <fullName evidence="2">Putative methyltransferase</fullName>
    </submittedName>
</protein>